<name>A0A2R6WU85_MARPO</name>
<sequence>MVVVPFMEPDGSLAVDDGIHVDTSFDEFLDLRSAGRILGPLPGRVHWIPDSEALGEHESAGLVDGVVQPVELAPIDLHCGVGRWMDMGLRSRKKMRRVL</sequence>
<evidence type="ECO:0000313" key="1">
    <source>
        <dbReference type="EMBL" id="PTQ37384.1"/>
    </source>
</evidence>
<reference evidence="2" key="1">
    <citation type="journal article" date="2017" name="Cell">
        <title>Insights into land plant evolution garnered from the Marchantia polymorpha genome.</title>
        <authorList>
            <person name="Bowman J.L."/>
            <person name="Kohchi T."/>
            <person name="Yamato K.T."/>
            <person name="Jenkins J."/>
            <person name="Shu S."/>
            <person name="Ishizaki K."/>
            <person name="Yamaoka S."/>
            <person name="Nishihama R."/>
            <person name="Nakamura Y."/>
            <person name="Berger F."/>
            <person name="Adam C."/>
            <person name="Aki S.S."/>
            <person name="Althoff F."/>
            <person name="Araki T."/>
            <person name="Arteaga-Vazquez M.A."/>
            <person name="Balasubrmanian S."/>
            <person name="Barry K."/>
            <person name="Bauer D."/>
            <person name="Boehm C.R."/>
            <person name="Briginshaw L."/>
            <person name="Caballero-Perez J."/>
            <person name="Catarino B."/>
            <person name="Chen F."/>
            <person name="Chiyoda S."/>
            <person name="Chovatia M."/>
            <person name="Davies K.M."/>
            <person name="Delmans M."/>
            <person name="Demura T."/>
            <person name="Dierschke T."/>
            <person name="Dolan L."/>
            <person name="Dorantes-Acosta A.E."/>
            <person name="Eklund D.M."/>
            <person name="Florent S.N."/>
            <person name="Flores-Sandoval E."/>
            <person name="Fujiyama A."/>
            <person name="Fukuzawa H."/>
            <person name="Galik B."/>
            <person name="Grimanelli D."/>
            <person name="Grimwood J."/>
            <person name="Grossniklaus U."/>
            <person name="Hamada T."/>
            <person name="Haseloff J."/>
            <person name="Hetherington A.J."/>
            <person name="Higo A."/>
            <person name="Hirakawa Y."/>
            <person name="Hundley H.N."/>
            <person name="Ikeda Y."/>
            <person name="Inoue K."/>
            <person name="Inoue S.I."/>
            <person name="Ishida S."/>
            <person name="Jia Q."/>
            <person name="Kakita M."/>
            <person name="Kanazawa T."/>
            <person name="Kawai Y."/>
            <person name="Kawashima T."/>
            <person name="Kennedy M."/>
            <person name="Kinose K."/>
            <person name="Kinoshita T."/>
            <person name="Kohara Y."/>
            <person name="Koide E."/>
            <person name="Komatsu K."/>
            <person name="Kopischke S."/>
            <person name="Kubo M."/>
            <person name="Kyozuka J."/>
            <person name="Lagercrantz U."/>
            <person name="Lin S.S."/>
            <person name="Lindquist E."/>
            <person name="Lipzen A.M."/>
            <person name="Lu C.W."/>
            <person name="De Luna E."/>
            <person name="Martienssen R.A."/>
            <person name="Minamino N."/>
            <person name="Mizutani M."/>
            <person name="Mizutani M."/>
            <person name="Mochizuki N."/>
            <person name="Monte I."/>
            <person name="Mosher R."/>
            <person name="Nagasaki H."/>
            <person name="Nakagami H."/>
            <person name="Naramoto S."/>
            <person name="Nishitani K."/>
            <person name="Ohtani M."/>
            <person name="Okamoto T."/>
            <person name="Okumura M."/>
            <person name="Phillips J."/>
            <person name="Pollak B."/>
            <person name="Reinders A."/>
            <person name="Rovekamp M."/>
            <person name="Sano R."/>
            <person name="Sawa S."/>
            <person name="Schmid M.W."/>
            <person name="Shirakawa M."/>
            <person name="Solano R."/>
            <person name="Spunde A."/>
            <person name="Suetsugu N."/>
            <person name="Sugano S."/>
            <person name="Sugiyama A."/>
            <person name="Sun R."/>
            <person name="Suzuki Y."/>
            <person name="Takenaka M."/>
            <person name="Takezawa D."/>
            <person name="Tomogane H."/>
            <person name="Tsuzuki M."/>
            <person name="Ueda T."/>
            <person name="Umeda M."/>
            <person name="Ward J.M."/>
            <person name="Watanabe Y."/>
            <person name="Yazaki K."/>
            <person name="Yokoyama R."/>
            <person name="Yoshitake Y."/>
            <person name="Yotsui I."/>
            <person name="Zachgo S."/>
            <person name="Schmutz J."/>
        </authorList>
    </citation>
    <scope>NUCLEOTIDE SEQUENCE [LARGE SCALE GENOMIC DNA]</scope>
    <source>
        <strain evidence="2">Tak-1</strain>
    </source>
</reference>
<organism evidence="1 2">
    <name type="scientific">Marchantia polymorpha</name>
    <name type="common">Common liverwort</name>
    <name type="synonym">Marchantia aquatica</name>
    <dbReference type="NCBI Taxonomy" id="3197"/>
    <lineage>
        <taxon>Eukaryota</taxon>
        <taxon>Viridiplantae</taxon>
        <taxon>Streptophyta</taxon>
        <taxon>Embryophyta</taxon>
        <taxon>Marchantiophyta</taxon>
        <taxon>Marchantiopsida</taxon>
        <taxon>Marchantiidae</taxon>
        <taxon>Marchantiales</taxon>
        <taxon>Marchantiaceae</taxon>
        <taxon>Marchantia</taxon>
    </lineage>
</organism>
<proteinExistence type="predicted"/>
<dbReference type="AlphaFoldDB" id="A0A2R6WU85"/>
<gene>
    <name evidence="1" type="ORF">MARPO_0057s0024</name>
</gene>
<keyword evidence="2" id="KW-1185">Reference proteome</keyword>
<evidence type="ECO:0000313" key="2">
    <source>
        <dbReference type="Proteomes" id="UP000244005"/>
    </source>
</evidence>
<dbReference type="EMBL" id="KZ772729">
    <property type="protein sequence ID" value="PTQ37384.1"/>
    <property type="molecule type" value="Genomic_DNA"/>
</dbReference>
<dbReference type="Gramene" id="Mp7g06460.1">
    <property type="protein sequence ID" value="Mp7g06460.1.cds1"/>
    <property type="gene ID" value="Mp7g06460"/>
</dbReference>
<accession>A0A2R6WU85</accession>
<dbReference type="Proteomes" id="UP000244005">
    <property type="component" value="Unassembled WGS sequence"/>
</dbReference>
<protein>
    <submittedName>
        <fullName evidence="1">Uncharacterized protein</fullName>
    </submittedName>
</protein>